<feature type="domain" description="M23ase beta-sheet core" evidence="2">
    <location>
        <begin position="368"/>
        <end position="447"/>
    </location>
</feature>
<dbReference type="PANTHER" id="PTHR21666:SF270">
    <property type="entry name" value="MUREIN HYDROLASE ACTIVATOR ENVC"/>
    <property type="match status" value="1"/>
</dbReference>
<dbReference type="SUPFAM" id="SSF51261">
    <property type="entry name" value="Duplicated hybrid motif"/>
    <property type="match status" value="1"/>
</dbReference>
<dbReference type="CDD" id="cd12797">
    <property type="entry name" value="M23_peptidase"/>
    <property type="match status" value="1"/>
</dbReference>
<evidence type="ECO:0000313" key="3">
    <source>
        <dbReference type="EMBL" id="GAA3758982.1"/>
    </source>
</evidence>
<evidence type="ECO:0000313" key="4">
    <source>
        <dbReference type="Proteomes" id="UP001500748"/>
    </source>
</evidence>
<sequence>MAKLKIYGKSDPSVGIKEYYSIYDLFGSSTTVQLAGPNFQNIPDDQIKWSVWILLGGSWIKTEENNKTGATVEYTFSPKSLKRKGIRMLVDINGEKAVLDIKTKQAVESKIMFVELLDINKKKPTQLFSYGQTIVARVHCVNMEKFPIYVTLWEDDGGKGKENATDIKIDEKKGNILDGIVDVEFYLDPARAWLANIKPDANASNEGAFHEYYVTAEFYKKVSKPSKSVDVINPDYKDDPYAQKPAPKQQEPETKKETQTPAEKKGPSQKEQKGIAKSDRKAYDYAEKKVAVNTTVSFDPTQNFVDSMMKVGSKDSIWNRKDKLVIFPLLVKPENDIENKWGRIRNWASKAGTNMTTFNSNRDSGTRKHAARDLYTNALETVVAIADGKVLEVRLFYCETYQVTIRHTLKDGRDFIIRYGELDPKSITVKVGESVTQKQKLGKTGKLLKYLKKQKIYVPLMEIDDVTVFMLHFEHFSNGSKFDLKRFPTTNESKPYNRRNDLIDSLAILQEGYNNSFGSNSAEYIHESREFTEHDARLALMKIYDIYGKEMAKTIESIYRWEADHFKSDQYKICGSAGMETSGKSSGPNYGWDGSLYIKYPEYKPIGIWESFENKGKSGLGGNDQDKINKKKYIKFPSVEAAMMYIADFIDRHDGNVGRWHSLTPKVQEEYVKSIKTAIPRIVNKF</sequence>
<dbReference type="InterPro" id="IPR011055">
    <property type="entry name" value="Dup_hybrid_motif"/>
</dbReference>
<dbReference type="InterPro" id="IPR050570">
    <property type="entry name" value="Cell_wall_metabolism_enzyme"/>
</dbReference>
<gene>
    <name evidence="3" type="ORF">GCM10022423_07120</name>
</gene>
<protein>
    <recommendedName>
        <fullName evidence="2">M23ase beta-sheet core domain-containing protein</fullName>
    </recommendedName>
</protein>
<organism evidence="3 4">
    <name type="scientific">Flavobacterium ginsengiterrae</name>
    <dbReference type="NCBI Taxonomy" id="871695"/>
    <lineage>
        <taxon>Bacteria</taxon>
        <taxon>Pseudomonadati</taxon>
        <taxon>Bacteroidota</taxon>
        <taxon>Flavobacteriia</taxon>
        <taxon>Flavobacteriales</taxon>
        <taxon>Flavobacteriaceae</taxon>
        <taxon>Flavobacterium</taxon>
    </lineage>
</organism>
<dbReference type="Pfam" id="PF01551">
    <property type="entry name" value="Peptidase_M23"/>
    <property type="match status" value="1"/>
</dbReference>
<evidence type="ECO:0000259" key="2">
    <source>
        <dbReference type="Pfam" id="PF01551"/>
    </source>
</evidence>
<dbReference type="Proteomes" id="UP001500748">
    <property type="component" value="Unassembled WGS sequence"/>
</dbReference>
<dbReference type="EMBL" id="BAABDU010000003">
    <property type="protein sequence ID" value="GAA3758982.1"/>
    <property type="molecule type" value="Genomic_DNA"/>
</dbReference>
<comment type="caution">
    <text evidence="3">The sequence shown here is derived from an EMBL/GenBank/DDBJ whole genome shotgun (WGS) entry which is preliminary data.</text>
</comment>
<proteinExistence type="predicted"/>
<dbReference type="InterPro" id="IPR016047">
    <property type="entry name" value="M23ase_b-sheet_dom"/>
</dbReference>
<accession>A0ABP7GAM3</accession>
<dbReference type="PANTHER" id="PTHR21666">
    <property type="entry name" value="PEPTIDASE-RELATED"/>
    <property type="match status" value="1"/>
</dbReference>
<feature type="compositionally biased region" description="Basic and acidic residues" evidence="1">
    <location>
        <begin position="250"/>
        <end position="279"/>
    </location>
</feature>
<dbReference type="Gene3D" id="2.70.70.10">
    <property type="entry name" value="Glucose Permease (Domain IIA)"/>
    <property type="match status" value="1"/>
</dbReference>
<reference evidence="4" key="1">
    <citation type="journal article" date="2019" name="Int. J. Syst. Evol. Microbiol.">
        <title>The Global Catalogue of Microorganisms (GCM) 10K type strain sequencing project: providing services to taxonomists for standard genome sequencing and annotation.</title>
        <authorList>
            <consortium name="The Broad Institute Genomics Platform"/>
            <consortium name="The Broad Institute Genome Sequencing Center for Infectious Disease"/>
            <person name="Wu L."/>
            <person name="Ma J."/>
        </authorList>
    </citation>
    <scope>NUCLEOTIDE SEQUENCE [LARGE SCALE GENOMIC DNA]</scope>
    <source>
        <strain evidence="4">JCM 17337</strain>
    </source>
</reference>
<keyword evidence="4" id="KW-1185">Reference proteome</keyword>
<evidence type="ECO:0000256" key="1">
    <source>
        <dbReference type="SAM" id="MobiDB-lite"/>
    </source>
</evidence>
<feature type="region of interest" description="Disordered" evidence="1">
    <location>
        <begin position="230"/>
        <end position="279"/>
    </location>
</feature>
<name>A0ABP7GAM3_9FLAO</name>
<dbReference type="RefSeq" id="WP_345140374.1">
    <property type="nucleotide sequence ID" value="NZ_BAABDU010000003.1"/>
</dbReference>